<comment type="caution">
    <text evidence="2">The sequence shown here is derived from an EMBL/GenBank/DDBJ whole genome shotgun (WGS) entry which is preliminary data.</text>
</comment>
<dbReference type="InterPro" id="IPR011008">
    <property type="entry name" value="Dimeric_a/b-barrel"/>
</dbReference>
<sequence length="98" mass="10610">MTVLSVFVVRLDPDLLGEAPALIRKTLEGTRAQPGCLGVEVSVDVDDPTRFVLVERWATIADDEAYRSWRSTPAGVPPLASLVVSAPTLTRAEVLDHL</sequence>
<evidence type="ECO:0000259" key="1">
    <source>
        <dbReference type="PROSITE" id="PS51725"/>
    </source>
</evidence>
<keyword evidence="2" id="KW-0503">Monooxygenase</keyword>
<proteinExistence type="predicted"/>
<organism evidence="2 3">
    <name type="scientific">Microbacterium psychrotolerans</name>
    <dbReference type="NCBI Taxonomy" id="3068321"/>
    <lineage>
        <taxon>Bacteria</taxon>
        <taxon>Bacillati</taxon>
        <taxon>Actinomycetota</taxon>
        <taxon>Actinomycetes</taxon>
        <taxon>Micrococcales</taxon>
        <taxon>Microbacteriaceae</taxon>
        <taxon>Microbacterium</taxon>
    </lineage>
</organism>
<dbReference type="GO" id="GO:0004497">
    <property type="term" value="F:monooxygenase activity"/>
    <property type="evidence" value="ECO:0007669"/>
    <property type="project" value="UniProtKB-KW"/>
</dbReference>
<keyword evidence="2" id="KW-0560">Oxidoreductase</keyword>
<dbReference type="Proteomes" id="UP001235133">
    <property type="component" value="Unassembled WGS sequence"/>
</dbReference>
<dbReference type="Gene3D" id="3.30.70.100">
    <property type="match status" value="1"/>
</dbReference>
<accession>A0ABU0YXN9</accession>
<name>A0ABU0YXN9_9MICO</name>
<evidence type="ECO:0000313" key="2">
    <source>
        <dbReference type="EMBL" id="MDQ7877090.1"/>
    </source>
</evidence>
<dbReference type="PROSITE" id="PS51725">
    <property type="entry name" value="ABM"/>
    <property type="match status" value="1"/>
</dbReference>
<dbReference type="EMBL" id="JAVFWO010000001">
    <property type="protein sequence ID" value="MDQ7877090.1"/>
    <property type="molecule type" value="Genomic_DNA"/>
</dbReference>
<dbReference type="RefSeq" id="WP_308866490.1">
    <property type="nucleotide sequence ID" value="NZ_JAVFWO010000001.1"/>
</dbReference>
<keyword evidence="3" id="KW-1185">Reference proteome</keyword>
<feature type="domain" description="ABM" evidence="1">
    <location>
        <begin position="3"/>
        <end position="94"/>
    </location>
</feature>
<dbReference type="InterPro" id="IPR007138">
    <property type="entry name" value="ABM_dom"/>
</dbReference>
<gene>
    <name evidence="2" type="ORF">Q9R08_03790</name>
</gene>
<evidence type="ECO:0000313" key="3">
    <source>
        <dbReference type="Proteomes" id="UP001235133"/>
    </source>
</evidence>
<reference evidence="2 3" key="1">
    <citation type="submission" date="2023-08" db="EMBL/GenBank/DDBJ databases">
        <title>Microbacterium psychrotolerans sp. nov., a psychrotolerant bacterium isolated from soil in Heilongjiang Province, China.</title>
        <authorList>
            <person name="An P."/>
            <person name="Zhao D."/>
            <person name="Xiang H."/>
        </authorList>
    </citation>
    <scope>NUCLEOTIDE SEQUENCE [LARGE SCALE GENOMIC DNA]</scope>
    <source>
        <strain evidence="2 3">QXD-8</strain>
    </source>
</reference>
<dbReference type="Pfam" id="PF03992">
    <property type="entry name" value="ABM"/>
    <property type="match status" value="1"/>
</dbReference>
<protein>
    <submittedName>
        <fullName evidence="2">Antibiotic biosynthesis monooxygenase family protein</fullName>
    </submittedName>
</protein>
<dbReference type="SUPFAM" id="SSF54909">
    <property type="entry name" value="Dimeric alpha+beta barrel"/>
    <property type="match status" value="1"/>
</dbReference>